<dbReference type="InterPro" id="IPR001567">
    <property type="entry name" value="Pept_M3A_M3B_dom"/>
</dbReference>
<accession>A0A6J4V4W3</accession>
<dbReference type="CDD" id="cd09608">
    <property type="entry name" value="M3B_PepF"/>
    <property type="match status" value="1"/>
</dbReference>
<feature type="domain" description="Oligopeptidase F N-terminal" evidence="8">
    <location>
        <begin position="116"/>
        <end position="184"/>
    </location>
</feature>
<dbReference type="Gene3D" id="1.10.287.830">
    <property type="entry name" value="putative peptidase helix hairpin domain like"/>
    <property type="match status" value="1"/>
</dbReference>
<evidence type="ECO:0000256" key="4">
    <source>
        <dbReference type="ARBA" id="ARBA00022833"/>
    </source>
</evidence>
<keyword evidence="2 6" id="KW-0479">Metal-binding</keyword>
<feature type="domain" description="Peptidase M3A/M3B catalytic" evidence="7">
    <location>
        <begin position="207"/>
        <end position="589"/>
    </location>
</feature>
<dbReference type="InterPro" id="IPR045090">
    <property type="entry name" value="Pept_M3A_M3B"/>
</dbReference>
<evidence type="ECO:0000256" key="5">
    <source>
        <dbReference type="ARBA" id="ARBA00023049"/>
    </source>
</evidence>
<dbReference type="Pfam" id="PF01432">
    <property type="entry name" value="Peptidase_M3"/>
    <property type="match status" value="1"/>
</dbReference>
<evidence type="ECO:0000259" key="8">
    <source>
        <dbReference type="Pfam" id="PF08439"/>
    </source>
</evidence>
<name>A0A6J4V4W3_9DEIN</name>
<comment type="cofactor">
    <cofactor evidence="6">
        <name>Zn(2+)</name>
        <dbReference type="ChEBI" id="CHEBI:29105"/>
    </cofactor>
    <text evidence="6">Binds 1 zinc ion.</text>
</comment>
<keyword evidence="4 6" id="KW-0862">Zinc</keyword>
<dbReference type="GO" id="GO:0006508">
    <property type="term" value="P:proteolysis"/>
    <property type="evidence" value="ECO:0007669"/>
    <property type="project" value="UniProtKB-KW"/>
</dbReference>
<evidence type="ECO:0000259" key="7">
    <source>
        <dbReference type="Pfam" id="PF01432"/>
    </source>
</evidence>
<dbReference type="PANTHER" id="PTHR11804">
    <property type="entry name" value="PROTEASE M3 THIMET OLIGOPEPTIDASE-RELATED"/>
    <property type="match status" value="1"/>
</dbReference>
<keyword evidence="5 6" id="KW-0482">Metalloprotease</keyword>
<keyword evidence="3 6" id="KW-0378">Hydrolase</keyword>
<proteinExistence type="inferred from homology"/>
<evidence type="ECO:0000256" key="2">
    <source>
        <dbReference type="ARBA" id="ARBA00022723"/>
    </source>
</evidence>
<reference evidence="9" key="1">
    <citation type="submission" date="2020-02" db="EMBL/GenBank/DDBJ databases">
        <authorList>
            <person name="Meier V. D."/>
        </authorList>
    </citation>
    <scope>NUCLEOTIDE SEQUENCE</scope>
    <source>
        <strain evidence="9">AVDCRST_MAG86</strain>
    </source>
</reference>
<sequence>MSAATRAPKRSEVPEAQRWHAESIFVTPSAWEAAFELAQERLTEAEAYKGTLTSPEGLAAWFTYEESLWADLGKLMVYASMDYSCDTQDQDKSARYDRARGLLSAARSSTAFAEPELLTVGADTLREWATSPPLNIYAHYFERLLRRAAHTRSAEVETLLGALGNPFGTATSAHGVLANTDLEFPHAVDAGGTEHDLTQSTVRDLLGSPDRTLRESAYRSYADAHLSVQNTVATTLSAGIKQNVFMARARNYPSALAAALEPEGIPESVFYTLLETFEANLPTWHRYWRARKKLLGVETLQPHDILAPLSANPPVVTFEKSVAWLGEALAPLGREYTDALTQGSLFGRWVDRAPNVGKRMGAFSTGVQGTSPFIMMSWSSDVFGMSTLAHELGHSLHSYLTWQNQPSVYSHYSLFVAEVASNFNQAVLRDHLFRTQAQGDRDLELALVEEAMANFYRYFFVMPTLARFELEIHERTWRGDALSAPSLNALMADLFAEGYGSELEFDHDQLGITWAQFHTHLYSRFYVYQYATGISGAHALARPILDGDTEAAARYMEFLKAGGSLDPLDALKRAGVDLMKPEPVEETFAVLDKLVGRLEALAG</sequence>
<evidence type="ECO:0000256" key="3">
    <source>
        <dbReference type="ARBA" id="ARBA00022801"/>
    </source>
</evidence>
<comment type="similarity">
    <text evidence="6">Belongs to the peptidase M3B family.</text>
</comment>
<dbReference type="InterPro" id="IPR042088">
    <property type="entry name" value="OligoPept_F_C"/>
</dbReference>
<evidence type="ECO:0000256" key="6">
    <source>
        <dbReference type="RuleBase" id="RU368091"/>
    </source>
</evidence>
<dbReference type="GO" id="GO:0046872">
    <property type="term" value="F:metal ion binding"/>
    <property type="evidence" value="ECO:0007669"/>
    <property type="project" value="UniProtKB-UniRule"/>
</dbReference>
<keyword evidence="1 6" id="KW-0645">Protease</keyword>
<comment type="function">
    <text evidence="6">Has oligopeptidase activity and degrades a variety of small bioactive peptides.</text>
</comment>
<dbReference type="Gene3D" id="1.20.140.70">
    <property type="entry name" value="Oligopeptidase f, N-terminal domain"/>
    <property type="match status" value="1"/>
</dbReference>
<dbReference type="InterPro" id="IPR013647">
    <property type="entry name" value="OligopepF_N_dom"/>
</dbReference>
<evidence type="ECO:0000313" key="9">
    <source>
        <dbReference type="EMBL" id="CAA9568117.1"/>
    </source>
</evidence>
<dbReference type="EMBL" id="CADCWP010000093">
    <property type="protein sequence ID" value="CAA9568117.1"/>
    <property type="molecule type" value="Genomic_DNA"/>
</dbReference>
<dbReference type="SUPFAM" id="SSF55486">
    <property type="entry name" value="Metalloproteases ('zincins'), catalytic domain"/>
    <property type="match status" value="1"/>
</dbReference>
<organism evidence="9">
    <name type="scientific">uncultured Truepera sp</name>
    <dbReference type="NCBI Taxonomy" id="543023"/>
    <lineage>
        <taxon>Bacteria</taxon>
        <taxon>Thermotogati</taxon>
        <taxon>Deinococcota</taxon>
        <taxon>Deinococci</taxon>
        <taxon>Trueperales</taxon>
        <taxon>Trueperaceae</taxon>
        <taxon>Truepera</taxon>
        <taxon>environmental samples</taxon>
    </lineage>
</organism>
<dbReference type="AlphaFoldDB" id="A0A6J4V4W3"/>
<dbReference type="GO" id="GO:0006518">
    <property type="term" value="P:peptide metabolic process"/>
    <property type="evidence" value="ECO:0007669"/>
    <property type="project" value="TreeGrafter"/>
</dbReference>
<protein>
    <recommendedName>
        <fullName evidence="6">Oligopeptidase F</fullName>
        <ecNumber evidence="6">3.4.24.-</ecNumber>
    </recommendedName>
</protein>
<dbReference type="GO" id="GO:0004222">
    <property type="term" value="F:metalloendopeptidase activity"/>
    <property type="evidence" value="ECO:0007669"/>
    <property type="project" value="UniProtKB-UniRule"/>
</dbReference>
<dbReference type="InterPro" id="IPR004438">
    <property type="entry name" value="Peptidase_M3B"/>
</dbReference>
<gene>
    <name evidence="9" type="ORF">AVDCRST_MAG86-1271</name>
</gene>
<dbReference type="EC" id="3.4.24.-" evidence="6"/>
<dbReference type="Gene3D" id="1.10.1370.20">
    <property type="entry name" value="Oligoendopeptidase f, C-terminal domain"/>
    <property type="match status" value="1"/>
</dbReference>
<dbReference type="NCBIfam" id="TIGR00181">
    <property type="entry name" value="pepF"/>
    <property type="match status" value="1"/>
</dbReference>
<evidence type="ECO:0000256" key="1">
    <source>
        <dbReference type="ARBA" id="ARBA00022670"/>
    </source>
</evidence>
<dbReference type="PANTHER" id="PTHR11804:SF77">
    <property type="entry name" value="OLIGOENDOPEPTIDASE F"/>
    <property type="match status" value="1"/>
</dbReference>
<dbReference type="Pfam" id="PF08439">
    <property type="entry name" value="Peptidase_M3_N"/>
    <property type="match status" value="1"/>
</dbReference>